<sequence length="323" mass="37244">MGFQTNEPYFYLLGYFISTAMEFGKAPNLDTVNFALPPGNAFNARVWTDVEPTARPQVHIGGPIWANKDYVGKVYPTNAKEKDFLHHYTRQFNTIELNLTHYQIPTPGMIEKWKTEATPGFTYCPKFPQLISHDRQLIATELQTEEFVNAVLQLEEFLGMSFLQLPPHFGPDKWPLLESYLKHLPDELNVAVEFRHPDWFSKAALWSQTLERLHALRRHVVITDVAGRRDVLHMGLSSPVLTLRFIANEGHPTDYSRTDAWIQRLKTWFEKGLQTAYLFIHGGADNDTAPELILYWVRELNKHCGLNLREPVLQPKVIQGSLF</sequence>
<gene>
    <name evidence="1" type="ORF">CLV58_102344</name>
</gene>
<dbReference type="InterPro" id="IPR002763">
    <property type="entry name" value="DUF72"/>
</dbReference>
<dbReference type="PANTHER" id="PTHR30348:SF9">
    <property type="entry name" value="UPF0759 PROTEIN YECE"/>
    <property type="match status" value="1"/>
</dbReference>
<dbReference type="InterPro" id="IPR036520">
    <property type="entry name" value="UPF0759_sf"/>
</dbReference>
<dbReference type="Gene3D" id="3.20.20.410">
    <property type="entry name" value="Protein of unknown function UPF0759"/>
    <property type="match status" value="1"/>
</dbReference>
<organism evidence="1 2">
    <name type="scientific">Spirosoma oryzae</name>
    <dbReference type="NCBI Taxonomy" id="1469603"/>
    <lineage>
        <taxon>Bacteria</taxon>
        <taxon>Pseudomonadati</taxon>
        <taxon>Bacteroidota</taxon>
        <taxon>Cytophagia</taxon>
        <taxon>Cytophagales</taxon>
        <taxon>Cytophagaceae</taxon>
        <taxon>Spirosoma</taxon>
    </lineage>
</organism>
<evidence type="ECO:0000313" key="1">
    <source>
        <dbReference type="EMBL" id="PRY45594.1"/>
    </source>
</evidence>
<dbReference type="SUPFAM" id="SSF117396">
    <property type="entry name" value="TM1631-like"/>
    <property type="match status" value="1"/>
</dbReference>
<name>A0A2T0TIQ0_9BACT</name>
<accession>A0A2T0TIQ0</accession>
<comment type="caution">
    <text evidence="1">The sequence shown here is derived from an EMBL/GenBank/DDBJ whole genome shotgun (WGS) entry which is preliminary data.</text>
</comment>
<reference evidence="1 2" key="1">
    <citation type="submission" date="2018-03" db="EMBL/GenBank/DDBJ databases">
        <title>Genomic Encyclopedia of Archaeal and Bacterial Type Strains, Phase II (KMG-II): from individual species to whole genera.</title>
        <authorList>
            <person name="Goeker M."/>
        </authorList>
    </citation>
    <scope>NUCLEOTIDE SEQUENCE [LARGE SCALE GENOMIC DNA]</scope>
    <source>
        <strain evidence="1 2">DSM 28354</strain>
    </source>
</reference>
<evidence type="ECO:0000313" key="2">
    <source>
        <dbReference type="Proteomes" id="UP000238375"/>
    </source>
</evidence>
<dbReference type="PANTHER" id="PTHR30348">
    <property type="entry name" value="UNCHARACTERIZED PROTEIN YECE"/>
    <property type="match status" value="1"/>
</dbReference>
<dbReference type="Pfam" id="PF01904">
    <property type="entry name" value="DUF72"/>
    <property type="match status" value="1"/>
</dbReference>
<protein>
    <submittedName>
        <fullName evidence="1">Uncharacterized protein YecE (DUF72 family)</fullName>
    </submittedName>
</protein>
<dbReference type="EMBL" id="PVTE01000002">
    <property type="protein sequence ID" value="PRY45594.1"/>
    <property type="molecule type" value="Genomic_DNA"/>
</dbReference>
<keyword evidence="2" id="KW-1185">Reference proteome</keyword>
<dbReference type="Proteomes" id="UP000238375">
    <property type="component" value="Unassembled WGS sequence"/>
</dbReference>
<dbReference type="AlphaFoldDB" id="A0A2T0TIQ0"/>
<proteinExistence type="predicted"/>